<dbReference type="Pfam" id="PF13508">
    <property type="entry name" value="Acetyltransf_7"/>
    <property type="match status" value="1"/>
</dbReference>
<dbReference type="EC" id="2.3.-.-" evidence="2"/>
<dbReference type="RefSeq" id="WP_267638236.1">
    <property type="nucleotide sequence ID" value="NZ_JAODIY010000013.1"/>
</dbReference>
<protein>
    <submittedName>
        <fullName evidence="2">GNAT family N-acetyltransferase</fullName>
        <ecNumber evidence="2">2.3.-.-</ecNumber>
    </submittedName>
</protein>
<dbReference type="AlphaFoldDB" id="A0ABD5X4U2"/>
<dbReference type="SUPFAM" id="SSF55729">
    <property type="entry name" value="Acyl-CoA N-acyltransferases (Nat)"/>
    <property type="match status" value="1"/>
</dbReference>
<gene>
    <name evidence="2" type="ORF">ACFQJ7_02925</name>
</gene>
<dbReference type="Gene3D" id="3.40.630.30">
    <property type="match status" value="1"/>
</dbReference>
<feature type="domain" description="N-acetyltransferase" evidence="1">
    <location>
        <begin position="1"/>
        <end position="131"/>
    </location>
</feature>
<proteinExistence type="predicted"/>
<dbReference type="InterPro" id="IPR016181">
    <property type="entry name" value="Acyl_CoA_acyltransferase"/>
</dbReference>
<dbReference type="GO" id="GO:0016746">
    <property type="term" value="F:acyltransferase activity"/>
    <property type="evidence" value="ECO:0007669"/>
    <property type="project" value="UniProtKB-KW"/>
</dbReference>
<dbReference type="EMBL" id="JBHSZQ010000002">
    <property type="protein sequence ID" value="MFC7124994.1"/>
    <property type="molecule type" value="Genomic_DNA"/>
</dbReference>
<evidence type="ECO:0000313" key="2">
    <source>
        <dbReference type="EMBL" id="MFC7124994.1"/>
    </source>
</evidence>
<dbReference type="InterPro" id="IPR000182">
    <property type="entry name" value="GNAT_dom"/>
</dbReference>
<evidence type="ECO:0000259" key="1">
    <source>
        <dbReference type="PROSITE" id="PS51186"/>
    </source>
</evidence>
<keyword evidence="2" id="KW-0808">Transferase</keyword>
<reference evidence="2 3" key="1">
    <citation type="journal article" date="2014" name="Int. J. Syst. Evol. Microbiol.">
        <title>Complete genome sequence of Corynebacterium casei LMG S-19264T (=DSM 44701T), isolated from a smear-ripened cheese.</title>
        <authorList>
            <consortium name="US DOE Joint Genome Institute (JGI-PGF)"/>
            <person name="Walter F."/>
            <person name="Albersmeier A."/>
            <person name="Kalinowski J."/>
            <person name="Ruckert C."/>
        </authorList>
    </citation>
    <scope>NUCLEOTIDE SEQUENCE [LARGE SCALE GENOMIC DNA]</scope>
    <source>
        <strain evidence="2 3">CGMCC 4.7215</strain>
    </source>
</reference>
<dbReference type="PROSITE" id="PS51186">
    <property type="entry name" value="GNAT"/>
    <property type="match status" value="1"/>
</dbReference>
<keyword evidence="2" id="KW-0012">Acyltransferase</keyword>
<dbReference type="CDD" id="cd04301">
    <property type="entry name" value="NAT_SF"/>
    <property type="match status" value="1"/>
</dbReference>
<name>A0ABD5X4U2_9EURY</name>
<dbReference type="Proteomes" id="UP001596414">
    <property type="component" value="Unassembled WGS sequence"/>
</dbReference>
<comment type="caution">
    <text evidence="2">The sequence shown here is derived from an EMBL/GenBank/DDBJ whole genome shotgun (WGS) entry which is preliminary data.</text>
</comment>
<evidence type="ECO:0000313" key="3">
    <source>
        <dbReference type="Proteomes" id="UP001596414"/>
    </source>
</evidence>
<organism evidence="2 3">
    <name type="scientific">Halovenus rubra</name>
    <dbReference type="NCBI Taxonomy" id="869890"/>
    <lineage>
        <taxon>Archaea</taxon>
        <taxon>Methanobacteriati</taxon>
        <taxon>Methanobacteriota</taxon>
        <taxon>Stenosarchaea group</taxon>
        <taxon>Halobacteria</taxon>
        <taxon>Halobacteriales</taxon>
        <taxon>Haloarculaceae</taxon>
        <taxon>Halovenus</taxon>
    </lineage>
</organism>
<sequence>MHVRTATTDDVPALRNVLDGGLLALNSIPLTAAVKTDSVLVAVRDGDMSPVLGVVVLDGSEIAAIAVRQRRRGQGIGTALIEAASQRHDTLQADFHRRVRPFWESLGFSITPTDEEDRFYGHVETTDTVFE</sequence>
<accession>A0ABD5X4U2</accession>